<feature type="region of interest" description="Disordered" evidence="1">
    <location>
        <begin position="1"/>
        <end position="37"/>
    </location>
</feature>
<evidence type="ECO:0000256" key="1">
    <source>
        <dbReference type="SAM" id="MobiDB-lite"/>
    </source>
</evidence>
<proteinExistence type="predicted"/>
<dbReference type="AlphaFoldDB" id="A0A2J7PFW1"/>
<reference evidence="2 3" key="1">
    <citation type="submission" date="2017-12" db="EMBL/GenBank/DDBJ databases">
        <title>Hemimetabolous genomes reveal molecular basis of termite eusociality.</title>
        <authorList>
            <person name="Harrison M.C."/>
            <person name="Jongepier E."/>
            <person name="Robertson H.M."/>
            <person name="Arning N."/>
            <person name="Bitard-Feildel T."/>
            <person name="Chao H."/>
            <person name="Childers C.P."/>
            <person name="Dinh H."/>
            <person name="Doddapaneni H."/>
            <person name="Dugan S."/>
            <person name="Gowin J."/>
            <person name="Greiner C."/>
            <person name="Han Y."/>
            <person name="Hu H."/>
            <person name="Hughes D.S.T."/>
            <person name="Huylmans A.-K."/>
            <person name="Kemena C."/>
            <person name="Kremer L.P.M."/>
            <person name="Lee S.L."/>
            <person name="Lopez-Ezquerra A."/>
            <person name="Mallet L."/>
            <person name="Monroy-Kuhn J.M."/>
            <person name="Moser A."/>
            <person name="Murali S.C."/>
            <person name="Muzny D.M."/>
            <person name="Otani S."/>
            <person name="Piulachs M.-D."/>
            <person name="Poelchau M."/>
            <person name="Qu J."/>
            <person name="Schaub F."/>
            <person name="Wada-Katsumata A."/>
            <person name="Worley K.C."/>
            <person name="Xie Q."/>
            <person name="Ylla G."/>
            <person name="Poulsen M."/>
            <person name="Gibbs R.A."/>
            <person name="Schal C."/>
            <person name="Richards S."/>
            <person name="Belles X."/>
            <person name="Korb J."/>
            <person name="Bornberg-Bauer E."/>
        </authorList>
    </citation>
    <scope>NUCLEOTIDE SEQUENCE [LARGE SCALE GENOMIC DNA]</scope>
    <source>
        <tissue evidence="2">Whole body</tissue>
    </source>
</reference>
<evidence type="ECO:0000313" key="3">
    <source>
        <dbReference type="Proteomes" id="UP000235965"/>
    </source>
</evidence>
<name>A0A2J7PFW1_9NEOP</name>
<accession>A0A2J7PFW1</accession>
<dbReference type="InParanoid" id="A0A2J7PFW1"/>
<keyword evidence="3" id="KW-1185">Reference proteome</keyword>
<dbReference type="Proteomes" id="UP000235965">
    <property type="component" value="Unassembled WGS sequence"/>
</dbReference>
<feature type="compositionally biased region" description="Polar residues" evidence="1">
    <location>
        <begin position="1"/>
        <end position="16"/>
    </location>
</feature>
<protein>
    <submittedName>
        <fullName evidence="2">Uncharacterized protein</fullName>
    </submittedName>
</protein>
<comment type="caution">
    <text evidence="2">The sequence shown here is derived from an EMBL/GenBank/DDBJ whole genome shotgun (WGS) entry which is preliminary data.</text>
</comment>
<dbReference type="EMBL" id="NEVH01025646">
    <property type="protein sequence ID" value="PNF15219.1"/>
    <property type="molecule type" value="Genomic_DNA"/>
</dbReference>
<sequence length="87" mass="9981">MVPVTATDTLSETQETVPRDEGTCGKSSEGKKERGCPRPVKKINDIWPFNTATFVMTYFRMREGSLINFHGRPQYFRLCIVSYFVIV</sequence>
<feature type="compositionally biased region" description="Basic and acidic residues" evidence="1">
    <location>
        <begin position="17"/>
        <end position="36"/>
    </location>
</feature>
<evidence type="ECO:0000313" key="2">
    <source>
        <dbReference type="EMBL" id="PNF15219.1"/>
    </source>
</evidence>
<gene>
    <name evidence="2" type="ORF">B7P43_G14041</name>
</gene>
<organism evidence="2 3">
    <name type="scientific">Cryptotermes secundus</name>
    <dbReference type="NCBI Taxonomy" id="105785"/>
    <lineage>
        <taxon>Eukaryota</taxon>
        <taxon>Metazoa</taxon>
        <taxon>Ecdysozoa</taxon>
        <taxon>Arthropoda</taxon>
        <taxon>Hexapoda</taxon>
        <taxon>Insecta</taxon>
        <taxon>Pterygota</taxon>
        <taxon>Neoptera</taxon>
        <taxon>Polyneoptera</taxon>
        <taxon>Dictyoptera</taxon>
        <taxon>Blattodea</taxon>
        <taxon>Blattoidea</taxon>
        <taxon>Termitoidae</taxon>
        <taxon>Kalotermitidae</taxon>
        <taxon>Cryptotermitinae</taxon>
        <taxon>Cryptotermes</taxon>
    </lineage>
</organism>